<feature type="region of interest" description="Disordered" evidence="1">
    <location>
        <begin position="166"/>
        <end position="202"/>
    </location>
</feature>
<dbReference type="Pfam" id="PF11906">
    <property type="entry name" value="DUF3426"/>
    <property type="match status" value="1"/>
</dbReference>
<dbReference type="PROSITE" id="PS51257">
    <property type="entry name" value="PROKAR_LIPOPROTEIN"/>
    <property type="match status" value="1"/>
</dbReference>
<dbReference type="AlphaFoldDB" id="A0A1I6FRP2"/>
<dbReference type="InterPro" id="IPR047676">
    <property type="entry name" value="FxLYD_dom"/>
</dbReference>
<feature type="compositionally biased region" description="Low complexity" evidence="1">
    <location>
        <begin position="19"/>
        <end position="63"/>
    </location>
</feature>
<sequence length="202" mass="21218">MFRRKFIKATGATIVGSALAGCSGSSSGSTETTGESTTEAGATTEAGTETSAETGTEEGALGDLDGEWLDDEGPEGLEVTSHQTYETDGEVGLEGVVANQGEVAYESVQVEVTLQDDQGELLYEFIDETEQEATTTLEPGAEWEFNVVFEEAQMNEVANYTIELDGDAAQSADDEAVGNESASNETTMNESTSNETTTTESS</sequence>
<gene>
    <name evidence="2" type="ORF">SAMN04488124_0145</name>
</gene>
<evidence type="ECO:0000313" key="2">
    <source>
        <dbReference type="EMBL" id="SFR32568.1"/>
    </source>
</evidence>
<dbReference type="Proteomes" id="UP000243250">
    <property type="component" value="Unassembled WGS sequence"/>
</dbReference>
<name>A0A1I6FRP2_9EURY</name>
<feature type="region of interest" description="Disordered" evidence="1">
    <location>
        <begin position="19"/>
        <end position="75"/>
    </location>
</feature>
<feature type="compositionally biased region" description="Acidic residues" evidence="1">
    <location>
        <begin position="64"/>
        <end position="75"/>
    </location>
</feature>
<organism evidence="2 3">
    <name type="scientific">Halogeometricum limi</name>
    <dbReference type="NCBI Taxonomy" id="555875"/>
    <lineage>
        <taxon>Archaea</taxon>
        <taxon>Methanobacteriati</taxon>
        <taxon>Methanobacteriota</taxon>
        <taxon>Stenosarchaea group</taxon>
        <taxon>Halobacteria</taxon>
        <taxon>Halobacteriales</taxon>
        <taxon>Haloferacaceae</taxon>
        <taxon>Halogeometricum</taxon>
    </lineage>
</organism>
<dbReference type="RefSeq" id="WP_089875821.1">
    <property type="nucleotide sequence ID" value="NZ_FOYS01000001.1"/>
</dbReference>
<evidence type="ECO:0000256" key="1">
    <source>
        <dbReference type="SAM" id="MobiDB-lite"/>
    </source>
</evidence>
<proteinExistence type="predicted"/>
<dbReference type="EMBL" id="FOYS01000001">
    <property type="protein sequence ID" value="SFR32568.1"/>
    <property type="molecule type" value="Genomic_DNA"/>
</dbReference>
<evidence type="ECO:0000313" key="3">
    <source>
        <dbReference type="Proteomes" id="UP000243250"/>
    </source>
</evidence>
<protein>
    <submittedName>
        <fullName evidence="2">Uncharacterized protein</fullName>
    </submittedName>
</protein>
<dbReference type="OrthoDB" id="308235at2157"/>
<feature type="compositionally biased region" description="Low complexity" evidence="1">
    <location>
        <begin position="179"/>
        <end position="202"/>
    </location>
</feature>
<dbReference type="InterPro" id="IPR021834">
    <property type="entry name" value="DUF3426"/>
</dbReference>
<dbReference type="NCBIfam" id="NF038353">
    <property type="entry name" value="FxLYD_dom"/>
    <property type="match status" value="1"/>
</dbReference>
<keyword evidence="3" id="KW-1185">Reference proteome</keyword>
<accession>A0A1I6FRP2</accession>
<reference evidence="3" key="1">
    <citation type="submission" date="2016-10" db="EMBL/GenBank/DDBJ databases">
        <authorList>
            <person name="Varghese N."/>
            <person name="Submissions S."/>
        </authorList>
    </citation>
    <scope>NUCLEOTIDE SEQUENCE [LARGE SCALE GENOMIC DNA]</scope>
    <source>
        <strain evidence="3">CGMCC 1.8711</strain>
    </source>
</reference>